<dbReference type="EMBL" id="FUXE01000003">
    <property type="protein sequence ID" value="SJZ54207.1"/>
    <property type="molecule type" value="Genomic_DNA"/>
</dbReference>
<evidence type="ECO:0000256" key="2">
    <source>
        <dbReference type="ARBA" id="ARBA00003213"/>
    </source>
</evidence>
<evidence type="ECO:0000313" key="14">
    <source>
        <dbReference type="EMBL" id="SJZ54207.1"/>
    </source>
</evidence>
<evidence type="ECO:0000256" key="13">
    <source>
        <dbReference type="RuleBase" id="RU003785"/>
    </source>
</evidence>
<dbReference type="OrthoDB" id="9776390at2"/>
<dbReference type="PANTHER" id="PTHR11088:SF60">
    <property type="entry name" value="TRNA DIMETHYLALLYLTRANSFERASE"/>
    <property type="match status" value="1"/>
</dbReference>
<keyword evidence="5 10" id="KW-0819">tRNA processing</keyword>
<dbReference type="NCBIfam" id="TIGR00174">
    <property type="entry name" value="miaA"/>
    <property type="match status" value="1"/>
</dbReference>
<dbReference type="Gene3D" id="3.40.50.300">
    <property type="entry name" value="P-loop containing nucleotide triphosphate hydrolases"/>
    <property type="match status" value="1"/>
</dbReference>
<dbReference type="EC" id="2.5.1.75" evidence="10"/>
<protein>
    <recommendedName>
        <fullName evidence="10">tRNA dimethylallyltransferase</fullName>
        <ecNumber evidence="10">2.5.1.75</ecNumber>
    </recommendedName>
    <alternativeName>
        <fullName evidence="10">Dimethylallyl diphosphate:tRNA dimethylallyltransferase</fullName>
        <shortName evidence="10">DMAPP:tRNA dimethylallyltransferase</shortName>
        <shortName evidence="10">DMATase</shortName>
    </alternativeName>
    <alternativeName>
        <fullName evidence="10">Isopentenyl-diphosphate:tRNA isopentenyltransferase</fullName>
        <shortName evidence="10">IPP transferase</shortName>
        <shortName evidence="10">IPPT</shortName>
        <shortName evidence="10">IPTase</shortName>
    </alternativeName>
</protein>
<keyword evidence="4 10" id="KW-0808">Transferase</keyword>
<organism evidence="14 15">
    <name type="scientific">Porphyromonas circumdentaria</name>
    <dbReference type="NCBI Taxonomy" id="29524"/>
    <lineage>
        <taxon>Bacteria</taxon>
        <taxon>Pseudomonadati</taxon>
        <taxon>Bacteroidota</taxon>
        <taxon>Bacteroidia</taxon>
        <taxon>Bacteroidales</taxon>
        <taxon>Porphyromonadaceae</taxon>
        <taxon>Porphyromonas</taxon>
    </lineage>
</organism>
<evidence type="ECO:0000256" key="6">
    <source>
        <dbReference type="ARBA" id="ARBA00022741"/>
    </source>
</evidence>
<evidence type="ECO:0000256" key="9">
    <source>
        <dbReference type="ARBA" id="ARBA00049563"/>
    </source>
</evidence>
<accession>A0A1T4LI31</accession>
<name>A0A1T4LI31_9PORP</name>
<dbReference type="InterPro" id="IPR018022">
    <property type="entry name" value="IPT"/>
</dbReference>
<gene>
    <name evidence="10" type="primary">miaA</name>
    <name evidence="14" type="ORF">SAMN02745171_00430</name>
</gene>
<reference evidence="15" key="1">
    <citation type="submission" date="2017-02" db="EMBL/GenBank/DDBJ databases">
        <authorList>
            <person name="Varghese N."/>
            <person name="Submissions S."/>
        </authorList>
    </citation>
    <scope>NUCLEOTIDE SEQUENCE [LARGE SCALE GENOMIC DNA]</scope>
    <source>
        <strain evidence="15">ATCC 51356</strain>
    </source>
</reference>
<dbReference type="GO" id="GO:0005524">
    <property type="term" value="F:ATP binding"/>
    <property type="evidence" value="ECO:0007669"/>
    <property type="project" value="UniProtKB-UniRule"/>
</dbReference>
<keyword evidence="7 10" id="KW-0067">ATP-binding</keyword>
<comment type="similarity">
    <text evidence="3 10 13">Belongs to the IPP transferase family.</text>
</comment>
<dbReference type="Pfam" id="PF01715">
    <property type="entry name" value="IPPT"/>
    <property type="match status" value="1"/>
</dbReference>
<dbReference type="InterPro" id="IPR039657">
    <property type="entry name" value="Dimethylallyltransferase"/>
</dbReference>
<keyword evidence="15" id="KW-1185">Reference proteome</keyword>
<dbReference type="STRING" id="29524.SAMN02745171_00430"/>
<dbReference type="InterPro" id="IPR027417">
    <property type="entry name" value="P-loop_NTPase"/>
</dbReference>
<evidence type="ECO:0000256" key="11">
    <source>
        <dbReference type="RuleBase" id="RU003783"/>
    </source>
</evidence>
<dbReference type="Proteomes" id="UP000190121">
    <property type="component" value="Unassembled WGS sequence"/>
</dbReference>
<feature type="binding site" evidence="10">
    <location>
        <begin position="14"/>
        <end position="19"/>
    </location>
    <ligand>
        <name>substrate</name>
    </ligand>
</feature>
<evidence type="ECO:0000256" key="4">
    <source>
        <dbReference type="ARBA" id="ARBA00022679"/>
    </source>
</evidence>
<dbReference type="RefSeq" id="WP_078736380.1">
    <property type="nucleotide sequence ID" value="NZ_FUXE01000003.1"/>
</dbReference>
<evidence type="ECO:0000256" key="12">
    <source>
        <dbReference type="RuleBase" id="RU003784"/>
    </source>
</evidence>
<feature type="region of interest" description="Interaction with substrate tRNA" evidence="10">
    <location>
        <begin position="37"/>
        <end position="40"/>
    </location>
</feature>
<sequence length="318" mass="35993">MTNKPPLIAIVGPTASGKTSLGVGLASLLSGEILSADSRQVYRRMNIGTGKDLSEYTLPDGTSIRYHLIDIVEPGEVYDLYRWKKAFNKALLSIEERGKTPILVGGSGLYAETALGGRSLTEAPKNDALRQELLHLSHKDLLDILQRFKGVPQTDTSSVRRTIRAIEIASYYERHTGKQSQILSQKNELTLPHYLFCLSLEAPERWERIGKRLRRRIDEGMIEETRSLLNEGVPAETLIQYGLEYKYITLYLLGKLDLDTMITELEVAIRQFAKRQMTWFRGMKRRGLNPIFIDATLPQEAILDKICALLPTKEFAQQ</sequence>
<keyword evidence="6 10" id="KW-0547">Nucleotide-binding</keyword>
<dbReference type="AlphaFoldDB" id="A0A1T4LI31"/>
<evidence type="ECO:0000256" key="5">
    <source>
        <dbReference type="ARBA" id="ARBA00022694"/>
    </source>
</evidence>
<comment type="subunit">
    <text evidence="10">Monomer.</text>
</comment>
<evidence type="ECO:0000256" key="8">
    <source>
        <dbReference type="ARBA" id="ARBA00022842"/>
    </source>
</evidence>
<comment type="cofactor">
    <cofactor evidence="1 10">
        <name>Mg(2+)</name>
        <dbReference type="ChEBI" id="CHEBI:18420"/>
    </cofactor>
</comment>
<dbReference type="Gene3D" id="1.10.287.890">
    <property type="entry name" value="Crystal structure of tRNA isopentenylpyrophosphate transferase (bh2366) domain"/>
    <property type="match status" value="1"/>
</dbReference>
<evidence type="ECO:0000256" key="1">
    <source>
        <dbReference type="ARBA" id="ARBA00001946"/>
    </source>
</evidence>
<proteinExistence type="inferred from homology"/>
<comment type="caution">
    <text evidence="10">Lacks conserved residue(s) required for the propagation of feature annotation.</text>
</comment>
<dbReference type="GO" id="GO:0006400">
    <property type="term" value="P:tRNA modification"/>
    <property type="evidence" value="ECO:0007669"/>
    <property type="project" value="TreeGrafter"/>
</dbReference>
<keyword evidence="8 10" id="KW-0460">Magnesium</keyword>
<dbReference type="PANTHER" id="PTHR11088">
    <property type="entry name" value="TRNA DIMETHYLALLYLTRANSFERASE"/>
    <property type="match status" value="1"/>
</dbReference>
<feature type="site" description="Interaction with substrate tRNA" evidence="10">
    <location>
        <position position="130"/>
    </location>
</feature>
<evidence type="ECO:0000313" key="15">
    <source>
        <dbReference type="Proteomes" id="UP000190121"/>
    </source>
</evidence>
<dbReference type="HAMAP" id="MF_00185">
    <property type="entry name" value="IPP_trans"/>
    <property type="match status" value="1"/>
</dbReference>
<feature type="binding site" evidence="10">
    <location>
        <begin position="12"/>
        <end position="19"/>
    </location>
    <ligand>
        <name>ATP</name>
        <dbReference type="ChEBI" id="CHEBI:30616"/>
    </ligand>
</feature>
<feature type="site" description="Interaction with substrate tRNA" evidence="10">
    <location>
        <position position="107"/>
    </location>
</feature>
<evidence type="ECO:0000256" key="7">
    <source>
        <dbReference type="ARBA" id="ARBA00022840"/>
    </source>
</evidence>
<comment type="catalytic activity">
    <reaction evidence="9 10 11">
        <text>adenosine(37) in tRNA + dimethylallyl diphosphate = N(6)-dimethylallyladenosine(37) in tRNA + diphosphate</text>
        <dbReference type="Rhea" id="RHEA:26482"/>
        <dbReference type="Rhea" id="RHEA-COMP:10162"/>
        <dbReference type="Rhea" id="RHEA-COMP:10375"/>
        <dbReference type="ChEBI" id="CHEBI:33019"/>
        <dbReference type="ChEBI" id="CHEBI:57623"/>
        <dbReference type="ChEBI" id="CHEBI:74411"/>
        <dbReference type="ChEBI" id="CHEBI:74415"/>
        <dbReference type="EC" id="2.5.1.75"/>
    </reaction>
</comment>
<evidence type="ECO:0000256" key="3">
    <source>
        <dbReference type="ARBA" id="ARBA00005842"/>
    </source>
</evidence>
<evidence type="ECO:0000256" key="10">
    <source>
        <dbReference type="HAMAP-Rule" id="MF_00185"/>
    </source>
</evidence>
<dbReference type="GO" id="GO:0052381">
    <property type="term" value="F:tRNA dimethylallyltransferase activity"/>
    <property type="evidence" value="ECO:0007669"/>
    <property type="project" value="UniProtKB-UniRule"/>
</dbReference>
<comment type="function">
    <text evidence="2 10 12">Catalyzes the transfer of a dimethylallyl group onto the adenine at position 37 in tRNAs that read codons beginning with uridine, leading to the formation of N6-(dimethylallyl)adenosine (i(6)A).</text>
</comment>
<dbReference type="SUPFAM" id="SSF52540">
    <property type="entry name" value="P-loop containing nucleoside triphosphate hydrolases"/>
    <property type="match status" value="1"/>
</dbReference>